<dbReference type="SUPFAM" id="SSF51735">
    <property type="entry name" value="NAD(P)-binding Rossmann-fold domains"/>
    <property type="match status" value="1"/>
</dbReference>
<dbReference type="PRINTS" id="PR00080">
    <property type="entry name" value="SDRFAMILY"/>
</dbReference>
<name>A0A7G1KRM5_9NOCA</name>
<dbReference type="Gene3D" id="3.40.50.720">
    <property type="entry name" value="NAD(P)-binding Rossmann-like Domain"/>
    <property type="match status" value="1"/>
</dbReference>
<dbReference type="PRINTS" id="PR00081">
    <property type="entry name" value="GDHRDH"/>
</dbReference>
<dbReference type="AlphaFoldDB" id="A0A7G1KRM5"/>
<dbReference type="PANTHER" id="PTHR48107:SF7">
    <property type="entry name" value="RE15974P"/>
    <property type="match status" value="1"/>
</dbReference>
<evidence type="ECO:0000256" key="2">
    <source>
        <dbReference type="ARBA" id="ARBA00023002"/>
    </source>
</evidence>
<dbReference type="GeneID" id="80348793"/>
<evidence type="ECO:0000256" key="1">
    <source>
        <dbReference type="ARBA" id="ARBA00006484"/>
    </source>
</evidence>
<accession>A0A7G1KRM5</accession>
<dbReference type="GO" id="GO:0016614">
    <property type="term" value="F:oxidoreductase activity, acting on CH-OH group of donors"/>
    <property type="evidence" value="ECO:0007669"/>
    <property type="project" value="UniProtKB-ARBA"/>
</dbReference>
<evidence type="ECO:0000313" key="4">
    <source>
        <dbReference type="EMBL" id="BCK56549.1"/>
    </source>
</evidence>
<dbReference type="RefSeq" id="WP_187683603.1">
    <property type="nucleotide sequence ID" value="NZ_AP023396.1"/>
</dbReference>
<dbReference type="InterPro" id="IPR002347">
    <property type="entry name" value="SDR_fam"/>
</dbReference>
<protein>
    <submittedName>
        <fullName evidence="4">3-ketoacyl-ACP reductase</fullName>
    </submittedName>
</protein>
<sequence length="241" mass="24600">MTVALVTGGSRGIGRAISRRLAADGADVVVNYRENAAAAAEVVTEVTAAGGRAVAAPGDAADPGQLRRLFDTAEDRFGGLDVLVANAGIARFAPLADAPDADFDLLFTVNTRGTFLAMREAARRLRDGGRVVVISSGTTVTARPGAALYSASKAATEQLVRIAAVELGERGITVNSVLPGATRTDALVATIDDARLAHLAAQTPLRRIGEPADIAAVVSFLASPDGGWITGQQLHAGGGSF</sequence>
<feature type="domain" description="Ketoreductase" evidence="3">
    <location>
        <begin position="2"/>
        <end position="180"/>
    </location>
</feature>
<dbReference type="Proteomes" id="UP000516173">
    <property type="component" value="Chromosome"/>
</dbReference>
<dbReference type="FunFam" id="3.40.50.720:FF:000084">
    <property type="entry name" value="Short-chain dehydrogenase reductase"/>
    <property type="match status" value="1"/>
</dbReference>
<dbReference type="EMBL" id="AP023396">
    <property type="protein sequence ID" value="BCK56549.1"/>
    <property type="molecule type" value="Genomic_DNA"/>
</dbReference>
<dbReference type="KEGG" id="nwl:NWFMUON74_43210"/>
<comment type="similarity">
    <text evidence="1">Belongs to the short-chain dehydrogenases/reductases (SDR) family.</text>
</comment>
<gene>
    <name evidence="4" type="ORF">NWFMUON74_43210</name>
</gene>
<dbReference type="Pfam" id="PF13561">
    <property type="entry name" value="adh_short_C2"/>
    <property type="match status" value="1"/>
</dbReference>
<evidence type="ECO:0000313" key="5">
    <source>
        <dbReference type="Proteomes" id="UP000516173"/>
    </source>
</evidence>
<keyword evidence="5" id="KW-1185">Reference proteome</keyword>
<dbReference type="PANTHER" id="PTHR48107">
    <property type="entry name" value="NADPH-DEPENDENT ALDEHYDE REDUCTASE-LIKE PROTEIN, CHLOROPLASTIC-RELATED"/>
    <property type="match status" value="1"/>
</dbReference>
<dbReference type="PROSITE" id="PS00061">
    <property type="entry name" value="ADH_SHORT"/>
    <property type="match status" value="1"/>
</dbReference>
<evidence type="ECO:0000259" key="3">
    <source>
        <dbReference type="SMART" id="SM00822"/>
    </source>
</evidence>
<proteinExistence type="inferred from homology"/>
<keyword evidence="2" id="KW-0560">Oxidoreductase</keyword>
<dbReference type="SMART" id="SM00822">
    <property type="entry name" value="PKS_KR"/>
    <property type="match status" value="1"/>
</dbReference>
<organism evidence="4 5">
    <name type="scientific">Nocardia wallacei</name>
    <dbReference type="NCBI Taxonomy" id="480035"/>
    <lineage>
        <taxon>Bacteria</taxon>
        <taxon>Bacillati</taxon>
        <taxon>Actinomycetota</taxon>
        <taxon>Actinomycetes</taxon>
        <taxon>Mycobacteriales</taxon>
        <taxon>Nocardiaceae</taxon>
        <taxon>Nocardia</taxon>
    </lineage>
</organism>
<dbReference type="InterPro" id="IPR057326">
    <property type="entry name" value="KR_dom"/>
</dbReference>
<reference evidence="4 5" key="1">
    <citation type="submission" date="2020-08" db="EMBL/GenBank/DDBJ databases">
        <title>Genome Sequencing of Nocardia wallacei strain FMUON74 and assembly.</title>
        <authorList>
            <person name="Toyokawa M."/>
            <person name="Uesaka K."/>
        </authorList>
    </citation>
    <scope>NUCLEOTIDE SEQUENCE [LARGE SCALE GENOMIC DNA]</scope>
    <source>
        <strain evidence="4 5">FMUON74</strain>
    </source>
</reference>
<dbReference type="InterPro" id="IPR020904">
    <property type="entry name" value="Sc_DH/Rdtase_CS"/>
</dbReference>
<dbReference type="InterPro" id="IPR036291">
    <property type="entry name" value="NAD(P)-bd_dom_sf"/>
</dbReference>